<name>A0ABV7YZP8_9BACT</name>
<dbReference type="EMBL" id="JBHRYQ010000001">
    <property type="protein sequence ID" value="MFC3811780.1"/>
    <property type="molecule type" value="Genomic_DNA"/>
</dbReference>
<dbReference type="InterPro" id="IPR054274">
    <property type="entry name" value="DUF7005"/>
</dbReference>
<evidence type="ECO:0000313" key="1">
    <source>
        <dbReference type="EMBL" id="MFC3811780.1"/>
    </source>
</evidence>
<keyword evidence="2" id="KW-1185">Reference proteome</keyword>
<gene>
    <name evidence="1" type="ORF">ACFOOI_14040</name>
</gene>
<accession>A0ABV7YZP8</accession>
<evidence type="ECO:0000313" key="2">
    <source>
        <dbReference type="Proteomes" id="UP001595616"/>
    </source>
</evidence>
<dbReference type="RefSeq" id="WP_379838625.1">
    <property type="nucleotide sequence ID" value="NZ_JBHRYQ010000001.1"/>
</dbReference>
<comment type="caution">
    <text evidence="1">The sequence shown here is derived from an EMBL/GenBank/DDBJ whole genome shotgun (WGS) entry which is preliminary data.</text>
</comment>
<sequence length="374" mass="43468">MVNIKDKLNQTENKFPNEFITYFENKFHFQNIELSELLKENERIAYWEEFYAQSIESNAISFLKKCFPQLRFPIAYEIEKSQIYKNAVLKGQFEILNLENELQLINAEQIKISIYDSFAGKIPVILIPNEFDFIKIVQCLLYKNNPTPVPLSMGALMINGINNWDRLNKLKKSWTPSNLKDQDSLLQTIQSYPHLYKDRLIICSTKPYSNVAASKLKMGNEEWLNASYIIRLEHECTHLYTLKNYASASNNLHDELIADYIGITKALGKFKKEWMLEFLGLEDFPKYRKGARLENYLESINLDSESFGYFSHIIYSAIENISIFDDSLGEIQSNEDRCIRINCLCETGLLNMASENGGNILVENYKKLKLSNQT</sequence>
<reference evidence="2" key="1">
    <citation type="journal article" date="2019" name="Int. J. Syst. Evol. Microbiol.">
        <title>The Global Catalogue of Microorganisms (GCM) 10K type strain sequencing project: providing services to taxonomists for standard genome sequencing and annotation.</title>
        <authorList>
            <consortium name="The Broad Institute Genomics Platform"/>
            <consortium name="The Broad Institute Genome Sequencing Center for Infectious Disease"/>
            <person name="Wu L."/>
            <person name="Ma J."/>
        </authorList>
    </citation>
    <scope>NUCLEOTIDE SEQUENCE [LARGE SCALE GENOMIC DNA]</scope>
    <source>
        <strain evidence="2">CECT 7956</strain>
    </source>
</reference>
<organism evidence="1 2">
    <name type="scientific">Lacihabitans lacunae</name>
    <dbReference type="NCBI Taxonomy" id="1028214"/>
    <lineage>
        <taxon>Bacteria</taxon>
        <taxon>Pseudomonadati</taxon>
        <taxon>Bacteroidota</taxon>
        <taxon>Cytophagia</taxon>
        <taxon>Cytophagales</taxon>
        <taxon>Leadbetterellaceae</taxon>
        <taxon>Lacihabitans</taxon>
    </lineage>
</organism>
<proteinExistence type="predicted"/>
<dbReference type="Proteomes" id="UP001595616">
    <property type="component" value="Unassembled WGS sequence"/>
</dbReference>
<dbReference type="Pfam" id="PF22541">
    <property type="entry name" value="DUF7005"/>
    <property type="match status" value="1"/>
</dbReference>
<protein>
    <submittedName>
        <fullName evidence="1">DUF7005 family protein</fullName>
    </submittedName>
</protein>